<accession>A0A3B0Y9M0</accession>
<gene>
    <name evidence="4" type="ORF">MNBD_GAMMA15-2183</name>
</gene>
<organism evidence="4">
    <name type="scientific">hydrothermal vent metagenome</name>
    <dbReference type="NCBI Taxonomy" id="652676"/>
    <lineage>
        <taxon>unclassified sequences</taxon>
        <taxon>metagenomes</taxon>
        <taxon>ecological metagenomes</taxon>
    </lineage>
</organism>
<dbReference type="GO" id="GO:0005737">
    <property type="term" value="C:cytoplasm"/>
    <property type="evidence" value="ECO:0007669"/>
    <property type="project" value="UniProtKB-SubCell"/>
</dbReference>
<reference evidence="4" key="1">
    <citation type="submission" date="2018-06" db="EMBL/GenBank/DDBJ databases">
        <authorList>
            <person name="Zhirakovskaya E."/>
        </authorList>
    </citation>
    <scope>NUCLEOTIDE SEQUENCE</scope>
</reference>
<dbReference type="PANTHER" id="PTHR37010">
    <property type="entry name" value="SULFURTRANSFERASE TUSE"/>
    <property type="match status" value="1"/>
</dbReference>
<sequence>MAGLDRESTFPYAPETWSQDEALEIAREEGLEMGSDHWEELQALQEYYSRKRDYAHISVRELHDALNEHFHDKGGIKYLYGLFPGGPIAQGCRLAGLEVPAGAVDRGFGSVV</sequence>
<evidence type="ECO:0000313" key="4">
    <source>
        <dbReference type="EMBL" id="VAW77498.1"/>
    </source>
</evidence>
<dbReference type="PANTHER" id="PTHR37010:SF1">
    <property type="entry name" value="SULFURTRANSFERASE TUSE"/>
    <property type="match status" value="1"/>
</dbReference>
<dbReference type="PIRSF" id="PIRSF006223">
    <property type="entry name" value="DsrC_TusE"/>
    <property type="match status" value="1"/>
</dbReference>
<name>A0A3B0Y9M0_9ZZZZ</name>
<dbReference type="NCBIfam" id="TIGR03342">
    <property type="entry name" value="dsrC_tusE_dsvC"/>
    <property type="match status" value="1"/>
</dbReference>
<dbReference type="SUPFAM" id="SSF69721">
    <property type="entry name" value="DsrC, the gamma subunit of dissimilatory sulfite reductase"/>
    <property type="match status" value="1"/>
</dbReference>
<evidence type="ECO:0000256" key="2">
    <source>
        <dbReference type="ARBA" id="ARBA00005718"/>
    </source>
</evidence>
<proteinExistence type="inferred from homology"/>
<dbReference type="AlphaFoldDB" id="A0A3B0Y9M0"/>
<dbReference type="Pfam" id="PF04358">
    <property type="entry name" value="DsrC"/>
    <property type="match status" value="1"/>
</dbReference>
<comment type="similarity">
    <text evidence="2">Belongs to the DsrC/TusE family.</text>
</comment>
<dbReference type="Gene3D" id="1.10.10.370">
    <property type="entry name" value="DsrC-like protein, C-terminal domain"/>
    <property type="match status" value="1"/>
</dbReference>
<dbReference type="InterPro" id="IPR042072">
    <property type="entry name" value="DsrC-like_C"/>
</dbReference>
<dbReference type="EMBL" id="UOFN01000077">
    <property type="protein sequence ID" value="VAW77498.1"/>
    <property type="molecule type" value="Genomic_DNA"/>
</dbReference>
<comment type="subcellular location">
    <subcellularLocation>
        <location evidence="1">Cytoplasm</location>
    </subcellularLocation>
</comment>
<dbReference type="GO" id="GO:0097163">
    <property type="term" value="F:sulfur carrier activity"/>
    <property type="evidence" value="ECO:0007669"/>
    <property type="project" value="TreeGrafter"/>
</dbReference>
<keyword evidence="3" id="KW-0963">Cytoplasm</keyword>
<dbReference type="InterPro" id="IPR007453">
    <property type="entry name" value="DsrC/TusE"/>
</dbReference>
<dbReference type="GO" id="GO:0002143">
    <property type="term" value="P:tRNA wobble position uridine thiolation"/>
    <property type="evidence" value="ECO:0007669"/>
    <property type="project" value="TreeGrafter"/>
</dbReference>
<evidence type="ECO:0000256" key="1">
    <source>
        <dbReference type="ARBA" id="ARBA00004496"/>
    </source>
</evidence>
<evidence type="ECO:0000256" key="3">
    <source>
        <dbReference type="ARBA" id="ARBA00022490"/>
    </source>
</evidence>
<dbReference type="InterPro" id="IPR025526">
    <property type="entry name" value="DsrC-like_dom_sf"/>
</dbReference>
<protein>
    <submittedName>
        <fullName evidence="4">DsrC family protein</fullName>
    </submittedName>
</protein>